<dbReference type="PANTHER" id="PTHR47245:SF2">
    <property type="entry name" value="PEPTIDYL-PROLYL CIS-TRANS ISOMERASE HP_0175-RELATED"/>
    <property type="match status" value="1"/>
</dbReference>
<dbReference type="SUPFAM" id="SSF109998">
    <property type="entry name" value="Triger factor/SurA peptide-binding domain-like"/>
    <property type="match status" value="1"/>
</dbReference>
<accession>A0AAF0CGC2</accession>
<dbReference type="InterPro" id="IPR050245">
    <property type="entry name" value="PrsA_foldase"/>
</dbReference>
<evidence type="ECO:0000256" key="5">
    <source>
        <dbReference type="ARBA" id="ARBA00023110"/>
    </source>
</evidence>
<evidence type="ECO:0000256" key="1">
    <source>
        <dbReference type="ARBA" id="ARBA00000971"/>
    </source>
</evidence>
<sequence length="427" mass="47364">METPDGQEFTQETQTKPVATAARAMGGSAMMLLRAVGKIIITTWRLAAALDSALWRALKLLGRRALRGLDYAGRLAGAAFRGFVLWLPTRTGRAYSAMSGAFLVVAGLWIIDVLRAAPSMDGMGTATLRPPVDVEDPILARIEGRYVHLSEIEAAARAGGFLKSGEVLTPFTAFERNLVESYVEQRLLARAALDDGLQRNPNVARKVNAARDRVLASAYMDAQLQTEVTPQAVERLYTRQSDVTRLGDEVRARHIVVETGEEAAEIITLLEEGADFGALARERSIDRATAPVGGEVGWFTRSMMTPIFSRAAFNTEPGLRAPAFQTEFGWHILEVLDRRSTESVPFDDVRTSIEDFLRMHTIETALRELEERNQVVYFRPEVEFQTTSEPPDLRDPEFVDGDEDNEEKSSSQQDDQRSDSGQQEATR</sequence>
<feature type="region of interest" description="Disordered" evidence="9">
    <location>
        <begin position="381"/>
        <end position="427"/>
    </location>
</feature>
<feature type="domain" description="PpiC" evidence="10">
    <location>
        <begin position="247"/>
        <end position="337"/>
    </location>
</feature>
<evidence type="ECO:0000313" key="12">
    <source>
        <dbReference type="Proteomes" id="UP001214043"/>
    </source>
</evidence>
<dbReference type="InterPro" id="IPR027304">
    <property type="entry name" value="Trigger_fact/SurA_dom_sf"/>
</dbReference>
<keyword evidence="12" id="KW-1185">Reference proteome</keyword>
<keyword evidence="5 8" id="KW-0697">Rotamase</keyword>
<dbReference type="Gene3D" id="3.10.50.40">
    <property type="match status" value="1"/>
</dbReference>
<organism evidence="11 12">
    <name type="scientific">Hyphococcus flavus</name>
    <dbReference type="NCBI Taxonomy" id="1866326"/>
    <lineage>
        <taxon>Bacteria</taxon>
        <taxon>Pseudomonadati</taxon>
        <taxon>Pseudomonadota</taxon>
        <taxon>Alphaproteobacteria</taxon>
        <taxon>Parvularculales</taxon>
        <taxon>Parvularculaceae</taxon>
        <taxon>Hyphococcus</taxon>
    </lineage>
</organism>
<dbReference type="RefSeq" id="WP_274492294.1">
    <property type="nucleotide sequence ID" value="NZ_CP118166.1"/>
</dbReference>
<dbReference type="InterPro" id="IPR023058">
    <property type="entry name" value="PPIase_PpiC_CS"/>
</dbReference>
<evidence type="ECO:0000256" key="4">
    <source>
        <dbReference type="ARBA" id="ARBA00018370"/>
    </source>
</evidence>
<evidence type="ECO:0000256" key="6">
    <source>
        <dbReference type="ARBA" id="ARBA00030642"/>
    </source>
</evidence>
<dbReference type="PROSITE" id="PS50198">
    <property type="entry name" value="PPIC_PPIASE_2"/>
    <property type="match status" value="1"/>
</dbReference>
<dbReference type="InterPro" id="IPR000297">
    <property type="entry name" value="PPIase_PpiC"/>
</dbReference>
<gene>
    <name evidence="11" type="ORF">PUV54_11040</name>
</gene>
<dbReference type="PROSITE" id="PS01096">
    <property type="entry name" value="PPIC_PPIASE_1"/>
    <property type="match status" value="1"/>
</dbReference>
<evidence type="ECO:0000313" key="11">
    <source>
        <dbReference type="EMBL" id="WDI30492.1"/>
    </source>
</evidence>
<dbReference type="AlphaFoldDB" id="A0AAF0CGC2"/>
<evidence type="ECO:0000259" key="10">
    <source>
        <dbReference type="PROSITE" id="PS50198"/>
    </source>
</evidence>
<dbReference type="KEGG" id="hfl:PUV54_11040"/>
<dbReference type="EMBL" id="CP118166">
    <property type="protein sequence ID" value="WDI30492.1"/>
    <property type="molecule type" value="Genomic_DNA"/>
</dbReference>
<comment type="similarity">
    <text evidence="2">Belongs to the PpiC/parvulin rotamase family.</text>
</comment>
<dbReference type="Proteomes" id="UP001214043">
    <property type="component" value="Chromosome"/>
</dbReference>
<evidence type="ECO:0000256" key="2">
    <source>
        <dbReference type="ARBA" id="ARBA00007656"/>
    </source>
</evidence>
<dbReference type="InterPro" id="IPR046357">
    <property type="entry name" value="PPIase_dom_sf"/>
</dbReference>
<dbReference type="PANTHER" id="PTHR47245">
    <property type="entry name" value="PEPTIDYLPROLYL ISOMERASE"/>
    <property type="match status" value="1"/>
</dbReference>
<name>A0AAF0CGC2_9PROT</name>
<proteinExistence type="inferred from homology"/>
<evidence type="ECO:0000256" key="9">
    <source>
        <dbReference type="SAM" id="MobiDB-lite"/>
    </source>
</evidence>
<evidence type="ECO:0000256" key="7">
    <source>
        <dbReference type="ARBA" id="ARBA00031484"/>
    </source>
</evidence>
<protein>
    <recommendedName>
        <fullName evidence="4">Parvulin-like PPIase</fullName>
        <ecNumber evidence="3">5.2.1.8</ecNumber>
    </recommendedName>
    <alternativeName>
        <fullName evidence="6">Peptidyl-prolyl cis-trans isomerase plp</fullName>
    </alternativeName>
    <alternativeName>
        <fullName evidence="7">Rotamase plp</fullName>
    </alternativeName>
</protein>
<dbReference type="Pfam" id="PF13616">
    <property type="entry name" value="Rotamase_3"/>
    <property type="match status" value="1"/>
</dbReference>
<evidence type="ECO:0000256" key="3">
    <source>
        <dbReference type="ARBA" id="ARBA00013194"/>
    </source>
</evidence>
<evidence type="ECO:0000256" key="8">
    <source>
        <dbReference type="PROSITE-ProRule" id="PRU00278"/>
    </source>
</evidence>
<comment type="catalytic activity">
    <reaction evidence="1">
        <text>[protein]-peptidylproline (omega=180) = [protein]-peptidylproline (omega=0)</text>
        <dbReference type="Rhea" id="RHEA:16237"/>
        <dbReference type="Rhea" id="RHEA-COMP:10747"/>
        <dbReference type="Rhea" id="RHEA-COMP:10748"/>
        <dbReference type="ChEBI" id="CHEBI:83833"/>
        <dbReference type="ChEBI" id="CHEBI:83834"/>
        <dbReference type="EC" id="5.2.1.8"/>
    </reaction>
</comment>
<dbReference type="GO" id="GO:0003755">
    <property type="term" value="F:peptidyl-prolyl cis-trans isomerase activity"/>
    <property type="evidence" value="ECO:0007669"/>
    <property type="project" value="UniProtKB-KW"/>
</dbReference>
<dbReference type="SUPFAM" id="SSF54534">
    <property type="entry name" value="FKBP-like"/>
    <property type="match status" value="1"/>
</dbReference>
<reference evidence="11" key="1">
    <citation type="submission" date="2023-02" db="EMBL/GenBank/DDBJ databases">
        <title>Genome sequence of Hyphococcus flavus.</title>
        <authorList>
            <person name="Rong J.-C."/>
            <person name="Zhao Q."/>
            <person name="Yi M."/>
            <person name="Wu J.-Y."/>
        </authorList>
    </citation>
    <scope>NUCLEOTIDE SEQUENCE</scope>
    <source>
        <strain evidence="11">MCCC 1K03223</strain>
    </source>
</reference>
<keyword evidence="8 11" id="KW-0413">Isomerase</keyword>
<dbReference type="EC" id="5.2.1.8" evidence="3"/>